<evidence type="ECO:0000313" key="2">
    <source>
        <dbReference type="Proteomes" id="UP000199079"/>
    </source>
</evidence>
<proteinExistence type="predicted"/>
<dbReference type="Proteomes" id="UP000199079">
    <property type="component" value="Unassembled WGS sequence"/>
</dbReference>
<keyword evidence="2" id="KW-1185">Reference proteome</keyword>
<name>A0A1H3NEV6_9EURY</name>
<dbReference type="AlphaFoldDB" id="A0A1H3NEV6"/>
<dbReference type="InterPro" id="IPR046342">
    <property type="entry name" value="CBS_dom_sf"/>
</dbReference>
<sequence length="260" mass="28857">MGRDLYVCTAGNLATRSIVSQSPDATVAATTDWLESEGYDVAPVTAGETVVGYVELDHLQDVATDDQIPAHTNPVTLEEIISTDATFDEVLSALYEAPFYFLGGRNRRTGILTRADLNTSPAMIHLFDRITLLEERFRELILDEAPDWKERVSLDPNIVKDIEERHADARRSNIELDEIHYAQFSTLATIISNIEVCWDACGFSSDHRASSQLDDLTELRNSVAHSQLIVQHTGEGLGKGRTIGKVEQTYTTLMDCLDAL</sequence>
<dbReference type="RefSeq" id="WP_218128651.1">
    <property type="nucleotide sequence ID" value="NZ_FNPC01000012.1"/>
</dbReference>
<dbReference type="EMBL" id="FNPC01000012">
    <property type="protein sequence ID" value="SDY87388.1"/>
    <property type="molecule type" value="Genomic_DNA"/>
</dbReference>
<reference evidence="2" key="1">
    <citation type="submission" date="2016-10" db="EMBL/GenBank/DDBJ databases">
        <authorList>
            <person name="Varghese N."/>
            <person name="Submissions S."/>
        </authorList>
    </citation>
    <scope>NUCLEOTIDE SEQUENCE [LARGE SCALE GENOMIC DNA]</scope>
    <source>
        <strain evidence="2">DC30,IBRC 10041,KCTC 4046</strain>
    </source>
</reference>
<accession>A0A1H3NEV6</accession>
<organism evidence="1 2">
    <name type="scientific">Halopenitus persicus</name>
    <dbReference type="NCBI Taxonomy" id="1048396"/>
    <lineage>
        <taxon>Archaea</taxon>
        <taxon>Methanobacteriati</taxon>
        <taxon>Methanobacteriota</taxon>
        <taxon>Stenosarchaea group</taxon>
        <taxon>Halobacteria</taxon>
        <taxon>Halobacteriales</taxon>
        <taxon>Haloferacaceae</taxon>
        <taxon>Halopenitus</taxon>
    </lineage>
</organism>
<evidence type="ECO:0008006" key="3">
    <source>
        <dbReference type="Google" id="ProtNLM"/>
    </source>
</evidence>
<evidence type="ECO:0000313" key="1">
    <source>
        <dbReference type="EMBL" id="SDY87388.1"/>
    </source>
</evidence>
<dbReference type="SUPFAM" id="SSF54631">
    <property type="entry name" value="CBS-domain pair"/>
    <property type="match status" value="1"/>
</dbReference>
<dbReference type="OrthoDB" id="256166at2157"/>
<gene>
    <name evidence="1" type="ORF">SAMN05216564_11286</name>
</gene>
<protein>
    <recommendedName>
        <fullName evidence="3">CBS domain-containing protein</fullName>
    </recommendedName>
</protein>